<dbReference type="InterPro" id="IPR003959">
    <property type="entry name" value="ATPase_AAA_core"/>
</dbReference>
<accession>A0ABR1U5E5</accession>
<protein>
    <submittedName>
        <fullName evidence="2">AAA family ATPase</fullName>
    </submittedName>
</protein>
<name>A0ABR1U5E5_9PEZI</name>
<proteinExistence type="predicted"/>
<dbReference type="Pfam" id="PF00004">
    <property type="entry name" value="AAA"/>
    <property type="match status" value="1"/>
</dbReference>
<dbReference type="SMART" id="SM00382">
    <property type="entry name" value="AAA"/>
    <property type="match status" value="1"/>
</dbReference>
<organism evidence="2 3">
    <name type="scientific">Apiospora saccharicola</name>
    <dbReference type="NCBI Taxonomy" id="335842"/>
    <lineage>
        <taxon>Eukaryota</taxon>
        <taxon>Fungi</taxon>
        <taxon>Dikarya</taxon>
        <taxon>Ascomycota</taxon>
        <taxon>Pezizomycotina</taxon>
        <taxon>Sordariomycetes</taxon>
        <taxon>Xylariomycetidae</taxon>
        <taxon>Amphisphaeriales</taxon>
        <taxon>Apiosporaceae</taxon>
        <taxon>Apiospora</taxon>
    </lineage>
</organism>
<dbReference type="InterPro" id="IPR027417">
    <property type="entry name" value="P-loop_NTPase"/>
</dbReference>
<reference evidence="2 3" key="1">
    <citation type="submission" date="2023-01" db="EMBL/GenBank/DDBJ databases">
        <title>Analysis of 21 Apiospora genomes using comparative genomics revels a genus with tremendous synthesis potential of carbohydrate active enzymes and secondary metabolites.</title>
        <authorList>
            <person name="Sorensen T."/>
        </authorList>
    </citation>
    <scope>NUCLEOTIDE SEQUENCE [LARGE SCALE GENOMIC DNA]</scope>
    <source>
        <strain evidence="2 3">CBS 83171</strain>
    </source>
</reference>
<keyword evidence="3" id="KW-1185">Reference proteome</keyword>
<evidence type="ECO:0000259" key="1">
    <source>
        <dbReference type="SMART" id="SM00382"/>
    </source>
</evidence>
<evidence type="ECO:0000313" key="3">
    <source>
        <dbReference type="Proteomes" id="UP001446871"/>
    </source>
</evidence>
<gene>
    <name evidence="2" type="ORF">PG996_013420</name>
</gene>
<dbReference type="Proteomes" id="UP001446871">
    <property type="component" value="Unassembled WGS sequence"/>
</dbReference>
<dbReference type="PANTHER" id="PTHR46411:SF2">
    <property type="entry name" value="AAA+ ATPASE DOMAIN-CONTAINING PROTEIN"/>
    <property type="match status" value="1"/>
</dbReference>
<comment type="caution">
    <text evidence="2">The sequence shown here is derived from an EMBL/GenBank/DDBJ whole genome shotgun (WGS) entry which is preliminary data.</text>
</comment>
<feature type="domain" description="AAA+ ATPase" evidence="1">
    <location>
        <begin position="182"/>
        <end position="305"/>
    </location>
</feature>
<dbReference type="Gene3D" id="3.40.50.300">
    <property type="entry name" value="P-loop containing nucleotide triphosphate hydrolases"/>
    <property type="match status" value="1"/>
</dbReference>
<dbReference type="EMBL" id="JAQQWM010000008">
    <property type="protein sequence ID" value="KAK8054119.1"/>
    <property type="molecule type" value="Genomic_DNA"/>
</dbReference>
<dbReference type="InterPro" id="IPR003593">
    <property type="entry name" value="AAA+_ATPase"/>
</dbReference>
<evidence type="ECO:0000313" key="2">
    <source>
        <dbReference type="EMBL" id="KAK8054119.1"/>
    </source>
</evidence>
<dbReference type="SUPFAM" id="SSF52540">
    <property type="entry name" value="P-loop containing nucleoside triphosphate hydrolases"/>
    <property type="match status" value="1"/>
</dbReference>
<dbReference type="PANTHER" id="PTHR46411">
    <property type="entry name" value="FAMILY ATPASE, PUTATIVE-RELATED"/>
    <property type="match status" value="1"/>
</dbReference>
<sequence length="393" mass="44363">MHYGKDQILQVLLARGRRFEELAGQIHVQYSGMAIKQSKIGYERFHIKERVMVDCKTYTRLNPMETFAVTPLSVAEKKETTDGLSDDTTTDTPRTLDYDYKLTASEAILTNATVRGYAFTHQLFLEFFVDEISEIEWNTDCFDQLVLDPTSKESIQALVSNHAEERQQGRVAFDDIVKGKGQGLVFVLSGPPGVGKTLTAECVAECVQRPLYNVSSGDLGTDSTALDVKLAAIMDLASTWNAVLLIDEADVFLERRTLYNLQRNALVAVFLRLLEYYTGILFMTTNRVASFDDAFKSRIHVPLKFPPLPVSSRRAIWQQFCSRAGAGDYHEELFPLAQLELNGRQIKNIVKTARSLAAFKNETLAISHLERVANIHTSFTQEFAEQDVEEIQW</sequence>